<name>A0A0D8X619_DICVI</name>
<dbReference type="AlphaFoldDB" id="A0A0D8X619"/>
<dbReference type="GO" id="GO:0005615">
    <property type="term" value="C:extracellular space"/>
    <property type="evidence" value="ECO:0007669"/>
    <property type="project" value="TreeGrafter"/>
</dbReference>
<protein>
    <recommendedName>
        <fullName evidence="3">Sulfatase N-terminal domain-containing protein</fullName>
    </recommendedName>
</protein>
<reference evidence="2" key="2">
    <citation type="journal article" date="2016" name="Sci. Rep.">
        <title>Dictyocaulus viviparus genome, variome and transcriptome elucidate lungworm biology and support future intervention.</title>
        <authorList>
            <person name="McNulty S.N."/>
            <person name="Strube C."/>
            <person name="Rosa B.A."/>
            <person name="Martin J.C."/>
            <person name="Tyagi R."/>
            <person name="Choi Y.J."/>
            <person name="Wang Q."/>
            <person name="Hallsworth Pepin K."/>
            <person name="Zhang X."/>
            <person name="Ozersky P."/>
            <person name="Wilson R.K."/>
            <person name="Sternberg P.W."/>
            <person name="Gasser R.B."/>
            <person name="Mitreva M."/>
        </authorList>
    </citation>
    <scope>NUCLEOTIDE SEQUENCE [LARGE SCALE GENOMIC DNA]</scope>
    <source>
        <strain evidence="2">HannoverDv2000</strain>
    </source>
</reference>
<gene>
    <name evidence="1" type="ORF">DICVIV_14105</name>
</gene>
<dbReference type="EMBL" id="KN718857">
    <property type="protein sequence ID" value="KJH39985.1"/>
    <property type="molecule type" value="Genomic_DNA"/>
</dbReference>
<reference evidence="1 2" key="1">
    <citation type="submission" date="2013-11" db="EMBL/GenBank/DDBJ databases">
        <title>Draft genome of the bovine lungworm Dictyocaulus viviparus.</title>
        <authorList>
            <person name="Mitreva M."/>
        </authorList>
    </citation>
    <scope>NUCLEOTIDE SEQUENCE [LARGE SCALE GENOMIC DNA]</scope>
    <source>
        <strain evidence="1 2">HannoverDv2000</strain>
    </source>
</reference>
<dbReference type="STRING" id="29172.A0A0D8X619"/>
<sequence>MLLYVPQAARFLLLSSGAKSIIILISRPRPFDIRREEDEMLRKSFDGSCSERHLEMLDYLEKFMNAYPGTPKIAQVWPTWLAHETLKDIYHTDEHFLNFFKKNRVQIDQSFFFFMGDHGPRREGILKTRLGQYENLNPFLMVLIPSIYRDTPIHQQLRRKTYELMTNFDLHATLIDILK</sequence>
<keyword evidence="2" id="KW-1185">Reference proteome</keyword>
<dbReference type="Pfam" id="PF02995">
    <property type="entry name" value="DUF229"/>
    <property type="match status" value="1"/>
</dbReference>
<dbReference type="OrthoDB" id="5862419at2759"/>
<accession>A0A0D8X619</accession>
<dbReference type="Proteomes" id="UP000053766">
    <property type="component" value="Unassembled WGS sequence"/>
</dbReference>
<dbReference type="PANTHER" id="PTHR10974:SF75">
    <property type="entry name" value="SULFATASE DOMAIN-CONTAINING PROTEIN"/>
    <property type="match status" value="1"/>
</dbReference>
<evidence type="ECO:0008006" key="3">
    <source>
        <dbReference type="Google" id="ProtNLM"/>
    </source>
</evidence>
<evidence type="ECO:0000313" key="1">
    <source>
        <dbReference type="EMBL" id="KJH39985.1"/>
    </source>
</evidence>
<proteinExistence type="predicted"/>
<dbReference type="InterPro" id="IPR004245">
    <property type="entry name" value="DUF229"/>
</dbReference>
<organism evidence="1 2">
    <name type="scientific">Dictyocaulus viviparus</name>
    <name type="common">Bovine lungworm</name>
    <dbReference type="NCBI Taxonomy" id="29172"/>
    <lineage>
        <taxon>Eukaryota</taxon>
        <taxon>Metazoa</taxon>
        <taxon>Ecdysozoa</taxon>
        <taxon>Nematoda</taxon>
        <taxon>Chromadorea</taxon>
        <taxon>Rhabditida</taxon>
        <taxon>Rhabditina</taxon>
        <taxon>Rhabditomorpha</taxon>
        <taxon>Strongyloidea</taxon>
        <taxon>Metastrongylidae</taxon>
        <taxon>Dictyocaulus</taxon>
    </lineage>
</organism>
<evidence type="ECO:0000313" key="2">
    <source>
        <dbReference type="Proteomes" id="UP000053766"/>
    </source>
</evidence>
<dbReference type="PANTHER" id="PTHR10974">
    <property type="entry name" value="FI08016P-RELATED"/>
    <property type="match status" value="1"/>
</dbReference>
<feature type="non-terminal residue" evidence="1">
    <location>
        <position position="179"/>
    </location>
</feature>